<evidence type="ECO:0000259" key="6">
    <source>
        <dbReference type="PROSITE" id="PS51900"/>
    </source>
</evidence>
<feature type="region of interest" description="Disordered" evidence="4">
    <location>
        <begin position="427"/>
        <end position="478"/>
    </location>
</feature>
<dbReference type="InterPro" id="IPR011010">
    <property type="entry name" value="DNA_brk_join_enz"/>
</dbReference>
<evidence type="ECO:0000256" key="2">
    <source>
        <dbReference type="ARBA" id="ARBA00023172"/>
    </source>
</evidence>
<evidence type="ECO:0000256" key="3">
    <source>
        <dbReference type="PROSITE-ProRule" id="PRU01248"/>
    </source>
</evidence>
<organism evidence="7 8">
    <name type="scientific">Cryptosporangium japonicum</name>
    <dbReference type="NCBI Taxonomy" id="80872"/>
    <lineage>
        <taxon>Bacteria</taxon>
        <taxon>Bacillati</taxon>
        <taxon>Actinomycetota</taxon>
        <taxon>Actinomycetes</taxon>
        <taxon>Cryptosporangiales</taxon>
        <taxon>Cryptosporangiaceae</taxon>
        <taxon>Cryptosporangium</taxon>
    </lineage>
</organism>
<evidence type="ECO:0000313" key="7">
    <source>
        <dbReference type="EMBL" id="GAA0237132.1"/>
    </source>
</evidence>
<dbReference type="InterPro" id="IPR050090">
    <property type="entry name" value="Tyrosine_recombinase_XerCD"/>
</dbReference>
<dbReference type="EMBL" id="BAAAGX010000009">
    <property type="protein sequence ID" value="GAA0237132.1"/>
    <property type="molecule type" value="Genomic_DNA"/>
</dbReference>
<accession>A0ABP3DRA1</accession>
<keyword evidence="1 3" id="KW-0238">DNA-binding</keyword>
<dbReference type="Gene3D" id="1.10.443.10">
    <property type="entry name" value="Intergrase catalytic core"/>
    <property type="match status" value="1"/>
</dbReference>
<dbReference type="InterPro" id="IPR013762">
    <property type="entry name" value="Integrase-like_cat_sf"/>
</dbReference>
<dbReference type="CDD" id="cd01189">
    <property type="entry name" value="INT_ICEBs1_C_like"/>
    <property type="match status" value="1"/>
</dbReference>
<feature type="domain" description="Tyr recombinase" evidence="5">
    <location>
        <begin position="212"/>
        <end position="411"/>
    </location>
</feature>
<proteinExistence type="predicted"/>
<comment type="caution">
    <text evidence="7">The sequence shown here is derived from an EMBL/GenBank/DDBJ whole genome shotgun (WGS) entry which is preliminary data.</text>
</comment>
<dbReference type="PROSITE" id="PS51898">
    <property type="entry name" value="TYR_RECOMBINASE"/>
    <property type="match status" value="1"/>
</dbReference>
<evidence type="ECO:0000256" key="4">
    <source>
        <dbReference type="SAM" id="MobiDB-lite"/>
    </source>
</evidence>
<dbReference type="InterPro" id="IPR002104">
    <property type="entry name" value="Integrase_catalytic"/>
</dbReference>
<feature type="compositionally biased region" description="Basic residues" evidence="4">
    <location>
        <begin position="429"/>
        <end position="443"/>
    </location>
</feature>
<dbReference type="Pfam" id="PF00589">
    <property type="entry name" value="Phage_integrase"/>
    <property type="match status" value="1"/>
</dbReference>
<protein>
    <submittedName>
        <fullName evidence="7">Tyrosine-type recombinase/integrase</fullName>
    </submittedName>
</protein>
<dbReference type="Pfam" id="PF22022">
    <property type="entry name" value="Phage_int_M"/>
    <property type="match status" value="1"/>
</dbReference>
<dbReference type="Proteomes" id="UP001500967">
    <property type="component" value="Unassembled WGS sequence"/>
</dbReference>
<evidence type="ECO:0000256" key="1">
    <source>
        <dbReference type="ARBA" id="ARBA00023125"/>
    </source>
</evidence>
<dbReference type="InterPro" id="IPR053876">
    <property type="entry name" value="Phage_int_M"/>
</dbReference>
<keyword evidence="8" id="KW-1185">Reference proteome</keyword>
<dbReference type="RefSeq" id="WP_344648758.1">
    <property type="nucleotide sequence ID" value="NZ_BAAAGX010000009.1"/>
</dbReference>
<feature type="compositionally biased region" description="Polar residues" evidence="4">
    <location>
        <begin position="450"/>
        <end position="459"/>
    </location>
</feature>
<dbReference type="PROSITE" id="PS51900">
    <property type="entry name" value="CB"/>
    <property type="match status" value="1"/>
</dbReference>
<feature type="domain" description="Core-binding (CB)" evidence="6">
    <location>
        <begin position="84"/>
        <end position="171"/>
    </location>
</feature>
<sequence length="478" mass="53990">MTNNGVVFKYCTCSDGRPGRRRNRTCPRLSHRAHGRWQFDCRMPDPTGRSRQVRRGGFLTKTAACRARDDLLAQTPELRAGTSWTLQNWLHHWISTRTSIRPTTRRSYESHIQLYLAPVLGHHRLGQVTARQLTAAFAELAQHTNRYGQPLAGTTLHRVRATLRAAFNFAIREGLVTDNPARRIELPPARRPHAVVWTDARVQHWHRTQERDAVSVWTVDQLAVFLQRAQRDRLHALFHLVALRGLRRGEAVGLRWCDVDLDARQVMITQSTTESGSEIVTGPPKSAASRRTVAIDKHTVAVLRAHAERQRFERRAAGLGWTDTGYVFTRIDGRQLRPSTVTYRFRKLWKDVGLPPVRLHDLRHGAASLAHCAGADLKTIQDQLGHASIVLTADTYTSVLPPAQHDAAAATAVLVLDAARRLRGDVKTANRRRRARTNARNRRLRESEKPQVTGSQQPTGPRATRRKKRATSEHALSA</sequence>
<dbReference type="PANTHER" id="PTHR30349">
    <property type="entry name" value="PHAGE INTEGRASE-RELATED"/>
    <property type="match status" value="1"/>
</dbReference>
<dbReference type="SUPFAM" id="SSF56349">
    <property type="entry name" value="DNA breaking-rejoining enzymes"/>
    <property type="match status" value="1"/>
</dbReference>
<dbReference type="InterPro" id="IPR010998">
    <property type="entry name" value="Integrase_recombinase_N"/>
</dbReference>
<dbReference type="Gene3D" id="1.10.150.130">
    <property type="match status" value="1"/>
</dbReference>
<gene>
    <name evidence="7" type="ORF">GCM10009539_23020</name>
</gene>
<name>A0ABP3DRA1_9ACTN</name>
<dbReference type="PANTHER" id="PTHR30349:SF91">
    <property type="entry name" value="INTA PROTEIN"/>
    <property type="match status" value="1"/>
</dbReference>
<keyword evidence="2" id="KW-0233">DNA recombination</keyword>
<dbReference type="InterPro" id="IPR044068">
    <property type="entry name" value="CB"/>
</dbReference>
<evidence type="ECO:0000313" key="8">
    <source>
        <dbReference type="Proteomes" id="UP001500967"/>
    </source>
</evidence>
<evidence type="ECO:0000259" key="5">
    <source>
        <dbReference type="PROSITE" id="PS51898"/>
    </source>
</evidence>
<reference evidence="8" key="1">
    <citation type="journal article" date="2019" name="Int. J. Syst. Evol. Microbiol.">
        <title>The Global Catalogue of Microorganisms (GCM) 10K type strain sequencing project: providing services to taxonomists for standard genome sequencing and annotation.</title>
        <authorList>
            <consortium name="The Broad Institute Genomics Platform"/>
            <consortium name="The Broad Institute Genome Sequencing Center for Infectious Disease"/>
            <person name="Wu L."/>
            <person name="Ma J."/>
        </authorList>
    </citation>
    <scope>NUCLEOTIDE SEQUENCE [LARGE SCALE GENOMIC DNA]</scope>
    <source>
        <strain evidence="8">JCM 10425</strain>
    </source>
</reference>